<dbReference type="OrthoDB" id="8481238at2"/>
<evidence type="ECO:0000313" key="3">
    <source>
        <dbReference type="Proteomes" id="UP000286997"/>
    </source>
</evidence>
<name>A0A3S2V4E6_9HYPH</name>
<proteinExistence type="predicted"/>
<dbReference type="AlphaFoldDB" id="A0A3S2V4E6"/>
<keyword evidence="1" id="KW-0812">Transmembrane</keyword>
<keyword evidence="1" id="KW-0472">Membrane</keyword>
<gene>
    <name evidence="2" type="ORF">EOE48_26735</name>
</gene>
<feature type="transmembrane region" description="Helical" evidence="1">
    <location>
        <begin position="115"/>
        <end position="137"/>
    </location>
</feature>
<organism evidence="2 3">
    <name type="scientific">Methylobacterium oryzihabitans</name>
    <dbReference type="NCBI Taxonomy" id="2499852"/>
    <lineage>
        <taxon>Bacteria</taxon>
        <taxon>Pseudomonadati</taxon>
        <taxon>Pseudomonadota</taxon>
        <taxon>Alphaproteobacteria</taxon>
        <taxon>Hyphomicrobiales</taxon>
        <taxon>Methylobacteriaceae</taxon>
        <taxon>Methylobacterium</taxon>
    </lineage>
</organism>
<evidence type="ECO:0000256" key="1">
    <source>
        <dbReference type="SAM" id="Phobius"/>
    </source>
</evidence>
<evidence type="ECO:0000313" key="2">
    <source>
        <dbReference type="EMBL" id="RVU13233.1"/>
    </source>
</evidence>
<keyword evidence="1" id="KW-1133">Transmembrane helix</keyword>
<reference evidence="2 3" key="1">
    <citation type="submission" date="2019-01" db="EMBL/GenBank/DDBJ databases">
        <authorList>
            <person name="Chen W.-M."/>
        </authorList>
    </citation>
    <scope>NUCLEOTIDE SEQUENCE [LARGE SCALE GENOMIC DNA]</scope>
    <source>
        <strain evidence="2 3">TER-1</strain>
    </source>
</reference>
<dbReference type="Proteomes" id="UP000286997">
    <property type="component" value="Unassembled WGS sequence"/>
</dbReference>
<comment type="caution">
    <text evidence="2">The sequence shown here is derived from an EMBL/GenBank/DDBJ whole genome shotgun (WGS) entry which is preliminary data.</text>
</comment>
<evidence type="ECO:0008006" key="4">
    <source>
        <dbReference type="Google" id="ProtNLM"/>
    </source>
</evidence>
<accession>A0A3S2V4E6</accession>
<dbReference type="RefSeq" id="WP_127733930.1">
    <property type="nucleotide sequence ID" value="NZ_SACP01000045.1"/>
</dbReference>
<protein>
    <recommendedName>
        <fullName evidence="4">Transmembrane protein</fullName>
    </recommendedName>
</protein>
<keyword evidence="3" id="KW-1185">Reference proteome</keyword>
<sequence length="164" mass="18034">MPTNDREVFDKLTDGAGSPPVEAFITYALFAFERREWLSHHAATRGQPPSEIEVEAWIGNITDYQFDQMRSRAASFFDVAARAYMADEIEEARQETLKSAVVREVKAAGNFWRQLFIATATAIIAPVIIGLIVVAALRSEAVIPTITGTKTLVQPQAPNGTPGR</sequence>
<dbReference type="EMBL" id="SACP01000045">
    <property type="protein sequence ID" value="RVU13233.1"/>
    <property type="molecule type" value="Genomic_DNA"/>
</dbReference>